<evidence type="ECO:0000313" key="6">
    <source>
        <dbReference type="EMBL" id="GBC63652.1"/>
    </source>
</evidence>
<dbReference type="NCBIfam" id="NF002964">
    <property type="entry name" value="PRK03635.1"/>
    <property type="match status" value="1"/>
</dbReference>
<keyword evidence="4" id="KW-0804">Transcription</keyword>
<dbReference type="SUPFAM" id="SSF46785">
    <property type="entry name" value="Winged helix' DNA-binding domain"/>
    <property type="match status" value="1"/>
</dbReference>
<dbReference type="NCBIfam" id="TIGR03298">
    <property type="entry name" value="argP"/>
    <property type="match status" value="1"/>
</dbReference>
<protein>
    <submittedName>
        <fullName evidence="6">Transcriptional regulator ArgP</fullName>
    </submittedName>
</protein>
<dbReference type="Gene3D" id="1.10.10.10">
    <property type="entry name" value="Winged helix-like DNA-binding domain superfamily/Winged helix DNA-binding domain"/>
    <property type="match status" value="1"/>
</dbReference>
<sequence>MLDYKLIEALAMVVREGGFDRAAKALCLTQSAISQRVRLLEEQTGQILLARTAPPCATQAGQQIIRHYLQVKQLEDDLMEDVIPAWDGAFTVMPLGVNADSLTTWFMEAVRPFLRDGHVVLDIRTDDQEQTHRLLKDGDVMGCISIREQPIQGCRADYLGRMEYRLLATPEFAATWFPAGLTRAAVGQTPTVIFNRRDRLQEKLFGQVLREMPAQIPAHYLPSPEKFAELITSGLAYGMLPDLQSRSLADAGRLVDLAPSHSVSVRLYWHCWNINSRLLRKFTAHLIAQARILLGQ</sequence>
<dbReference type="SUPFAM" id="SSF53850">
    <property type="entry name" value="Periplasmic binding protein-like II"/>
    <property type="match status" value="1"/>
</dbReference>
<evidence type="ECO:0000256" key="2">
    <source>
        <dbReference type="ARBA" id="ARBA00023015"/>
    </source>
</evidence>
<dbReference type="AlphaFoldDB" id="A0A401G328"/>
<accession>A0A401G328</accession>
<reference evidence="7" key="2">
    <citation type="submission" date="2019-01" db="EMBL/GenBank/DDBJ databases">
        <title>Genome sequence of Desulfonema ishimotonii strain Tokyo 01.</title>
        <authorList>
            <person name="Fukui M."/>
        </authorList>
    </citation>
    <scope>NUCLEOTIDE SEQUENCE [LARGE SCALE GENOMIC DNA]</scope>
    <source>
        <strain evidence="7">Tokyo 01</strain>
    </source>
</reference>
<dbReference type="OrthoDB" id="3252676at2"/>
<keyword evidence="3" id="KW-0238">DNA-binding</keyword>
<proteinExistence type="inferred from homology"/>
<dbReference type="PANTHER" id="PTHR30579:SF2">
    <property type="entry name" value="HTH-TYPE TRANSCRIPTIONAL REGULATOR ARGP"/>
    <property type="match status" value="1"/>
</dbReference>
<dbReference type="InterPro" id="IPR050176">
    <property type="entry name" value="LTTR"/>
</dbReference>
<evidence type="ECO:0000256" key="1">
    <source>
        <dbReference type="ARBA" id="ARBA00009437"/>
    </source>
</evidence>
<evidence type="ECO:0000313" key="7">
    <source>
        <dbReference type="Proteomes" id="UP000288096"/>
    </source>
</evidence>
<evidence type="ECO:0000259" key="5">
    <source>
        <dbReference type="PROSITE" id="PS50931"/>
    </source>
</evidence>
<dbReference type="InterPro" id="IPR036390">
    <property type="entry name" value="WH_DNA-bd_sf"/>
</dbReference>
<gene>
    <name evidence="6" type="ORF">DENIS_4650</name>
</gene>
<dbReference type="GO" id="GO:0003700">
    <property type="term" value="F:DNA-binding transcription factor activity"/>
    <property type="evidence" value="ECO:0007669"/>
    <property type="project" value="InterPro"/>
</dbReference>
<dbReference type="Gene3D" id="3.40.190.290">
    <property type="match status" value="1"/>
</dbReference>
<organism evidence="6 7">
    <name type="scientific">Desulfonema ishimotonii</name>
    <dbReference type="NCBI Taxonomy" id="45657"/>
    <lineage>
        <taxon>Bacteria</taxon>
        <taxon>Pseudomonadati</taxon>
        <taxon>Thermodesulfobacteriota</taxon>
        <taxon>Desulfobacteria</taxon>
        <taxon>Desulfobacterales</taxon>
        <taxon>Desulfococcaceae</taxon>
        <taxon>Desulfonema</taxon>
    </lineage>
</organism>
<comment type="similarity">
    <text evidence="1">Belongs to the LysR transcriptional regulatory family.</text>
</comment>
<dbReference type="Pfam" id="PF03466">
    <property type="entry name" value="LysR_substrate"/>
    <property type="match status" value="1"/>
</dbReference>
<dbReference type="PANTHER" id="PTHR30579">
    <property type="entry name" value="TRANSCRIPTIONAL REGULATOR"/>
    <property type="match status" value="1"/>
</dbReference>
<evidence type="ECO:0000256" key="3">
    <source>
        <dbReference type="ARBA" id="ARBA00023125"/>
    </source>
</evidence>
<dbReference type="InterPro" id="IPR005119">
    <property type="entry name" value="LysR_subst-bd"/>
</dbReference>
<reference evidence="7" key="1">
    <citation type="submission" date="2017-11" db="EMBL/GenBank/DDBJ databases">
        <authorList>
            <person name="Watanabe M."/>
            <person name="Kojima H."/>
        </authorList>
    </citation>
    <scope>NUCLEOTIDE SEQUENCE [LARGE SCALE GENOMIC DNA]</scope>
    <source>
        <strain evidence="7">Tokyo 01</strain>
    </source>
</reference>
<dbReference type="PRINTS" id="PR00039">
    <property type="entry name" value="HTHLYSR"/>
</dbReference>
<dbReference type="EMBL" id="BEXT01000001">
    <property type="protein sequence ID" value="GBC63652.1"/>
    <property type="molecule type" value="Genomic_DNA"/>
</dbReference>
<dbReference type="RefSeq" id="WP_124330699.1">
    <property type="nucleotide sequence ID" value="NZ_BEXT01000001.1"/>
</dbReference>
<keyword evidence="2" id="KW-0805">Transcription regulation</keyword>
<dbReference type="NCBIfam" id="NF009888">
    <property type="entry name" value="PRK13348.1"/>
    <property type="match status" value="1"/>
</dbReference>
<dbReference type="InterPro" id="IPR017685">
    <property type="entry name" value="ArgP"/>
</dbReference>
<dbReference type="InterPro" id="IPR000847">
    <property type="entry name" value="LysR_HTH_N"/>
</dbReference>
<dbReference type="PROSITE" id="PS50931">
    <property type="entry name" value="HTH_LYSR"/>
    <property type="match status" value="1"/>
</dbReference>
<dbReference type="Proteomes" id="UP000288096">
    <property type="component" value="Unassembled WGS sequence"/>
</dbReference>
<feature type="domain" description="HTH lysR-type" evidence="5">
    <location>
        <begin position="2"/>
        <end position="58"/>
    </location>
</feature>
<dbReference type="Pfam" id="PF00126">
    <property type="entry name" value="HTH_1"/>
    <property type="match status" value="1"/>
</dbReference>
<evidence type="ECO:0000256" key="4">
    <source>
        <dbReference type="ARBA" id="ARBA00023163"/>
    </source>
</evidence>
<keyword evidence="7" id="KW-1185">Reference proteome</keyword>
<name>A0A401G328_9BACT</name>
<dbReference type="GO" id="GO:0003677">
    <property type="term" value="F:DNA binding"/>
    <property type="evidence" value="ECO:0007669"/>
    <property type="project" value="UniProtKB-KW"/>
</dbReference>
<dbReference type="InterPro" id="IPR036388">
    <property type="entry name" value="WH-like_DNA-bd_sf"/>
</dbReference>
<comment type="caution">
    <text evidence="6">The sequence shown here is derived from an EMBL/GenBank/DDBJ whole genome shotgun (WGS) entry which is preliminary data.</text>
</comment>